<dbReference type="HOGENOM" id="CLU_048587_1_0_6"/>
<dbReference type="Gene3D" id="3.40.50.1820">
    <property type="entry name" value="alpha/beta hydrolase"/>
    <property type="match status" value="1"/>
</dbReference>
<dbReference type="Pfam" id="PF12146">
    <property type="entry name" value="Hydrolase_4"/>
    <property type="match status" value="1"/>
</dbReference>
<gene>
    <name evidence="3" type="ORF">F907_02325</name>
    <name evidence="4" type="ORF">FPV60_16895</name>
</gene>
<dbReference type="PANTHER" id="PTHR22946">
    <property type="entry name" value="DIENELACTONE HYDROLASE DOMAIN-CONTAINING PROTEIN-RELATED"/>
    <property type="match status" value="1"/>
</dbReference>
<dbReference type="InterPro" id="IPR050261">
    <property type="entry name" value="FrsA_esterase"/>
</dbReference>
<sequence>MENIKFTSKGITCSAWYIPTTSDKYRNSRGRPCIIMANGFGGTKDTGLLHFAEPLSKAGFDTFIFDYRGFGESGGFPRQNVSYKNQREDYHAAIAAVRSLPNIDRNRIALWGTSYSGGHVMVVAAQDKKISAVVSMNPATDGLAALSQIYRYGGLKQLTVAIGHGLKDLAYSLLSQKSHLIPIVGQPNTAAMISTPGAEAGYKLMAGPTWRNEVCARTALEVARNRPITFAHQILCPLLVQVGSNDQVAPPDAARKSANLANGQTKLLEYPIDHFDFYIGSWQKKLLEDQLNFLHKVLSSRKTRANQSQTP</sequence>
<comment type="caution">
    <text evidence="3">The sequence shown here is derived from an EMBL/GenBank/DDBJ whole genome shotgun (WGS) entry which is preliminary data.</text>
</comment>
<evidence type="ECO:0000259" key="2">
    <source>
        <dbReference type="Pfam" id="PF12146"/>
    </source>
</evidence>
<evidence type="ECO:0000313" key="5">
    <source>
        <dbReference type="Proteomes" id="UP000014559"/>
    </source>
</evidence>
<dbReference type="Gene3D" id="1.10.10.800">
    <property type="match status" value="1"/>
</dbReference>
<dbReference type="GeneID" id="45417456"/>
<protein>
    <submittedName>
        <fullName evidence="4">Alpha/beta hydrolase</fullName>
    </submittedName>
</protein>
<keyword evidence="1 4" id="KW-0378">Hydrolase</keyword>
<organism evidence="3 5">
    <name type="scientific">Acinetobacter colistiniresistens</name>
    <dbReference type="NCBI Taxonomy" id="280145"/>
    <lineage>
        <taxon>Bacteria</taxon>
        <taxon>Pseudomonadati</taxon>
        <taxon>Pseudomonadota</taxon>
        <taxon>Gammaproteobacteria</taxon>
        <taxon>Moraxellales</taxon>
        <taxon>Moraxellaceae</taxon>
        <taxon>Acinetobacter</taxon>
    </lineage>
</organism>
<reference evidence="3 5" key="1">
    <citation type="submission" date="2013-06" db="EMBL/GenBank/DDBJ databases">
        <title>The Genome Sequence of Acinetobacter sp. NIPH 2036.</title>
        <authorList>
            <consortium name="The Broad Institute Genome Sequencing Platform"/>
            <consortium name="The Broad Institute Genome Sequencing Center for Infectious Disease"/>
            <person name="Cerqueira G."/>
            <person name="Feldgarden M."/>
            <person name="Courvalin P."/>
            <person name="Perichon B."/>
            <person name="Grillot-Courvalin C."/>
            <person name="Clermont D."/>
            <person name="Rocha E."/>
            <person name="Yoon E.-J."/>
            <person name="Nemec A."/>
            <person name="Young S.K."/>
            <person name="Zeng Q."/>
            <person name="Gargeya S."/>
            <person name="Fitzgerald M."/>
            <person name="Abouelleil A."/>
            <person name="Alvarado L."/>
            <person name="Berlin A.M."/>
            <person name="Chapman S.B."/>
            <person name="Dewar J."/>
            <person name="Goldberg J."/>
            <person name="Griggs A."/>
            <person name="Gujja S."/>
            <person name="Hansen M."/>
            <person name="Howarth C."/>
            <person name="Imamovic A."/>
            <person name="Larimer J."/>
            <person name="McCowan C."/>
            <person name="Murphy C."/>
            <person name="Pearson M."/>
            <person name="Priest M."/>
            <person name="Roberts A."/>
            <person name="Saif S."/>
            <person name="Shea T."/>
            <person name="Sykes S."/>
            <person name="Wortman J."/>
            <person name="Nusbaum C."/>
            <person name="Birren B."/>
        </authorList>
    </citation>
    <scope>NUCLEOTIDE SEQUENCE [LARGE SCALE GENOMIC DNA]</scope>
    <source>
        <strain evidence="3 5">NIPH 2036</strain>
    </source>
</reference>
<name>S3TN11_9GAMM</name>
<evidence type="ECO:0000313" key="3">
    <source>
        <dbReference type="EMBL" id="EPG37060.1"/>
    </source>
</evidence>
<evidence type="ECO:0000313" key="4">
    <source>
        <dbReference type="EMBL" id="TVT78627.1"/>
    </source>
</evidence>
<reference evidence="4 6" key="2">
    <citation type="submission" date="2019-07" db="EMBL/GenBank/DDBJ databases">
        <title>Draft Genome Sequence of the first blaOXA-58-Harboring Acinetobacter colistiniresistens clinical isolate from Brazil.</title>
        <authorList>
            <person name="Favaro L.S."/>
            <person name="Paula-Petroli S.B."/>
            <person name="Moura C.F."/>
            <person name="Tognim M.C.B."/>
            <person name="Venancio E.J."/>
            <person name="Yamada-Ogatta S.F."/>
            <person name="Carrara-Marroni F.E."/>
        </authorList>
    </citation>
    <scope>NUCLEOTIDE SEQUENCE [LARGE SCALE GENOMIC DNA]</scope>
    <source>
        <strain evidence="4 6">DL</strain>
    </source>
</reference>
<dbReference type="EMBL" id="VMTP01000087">
    <property type="protein sequence ID" value="TVT78627.1"/>
    <property type="molecule type" value="Genomic_DNA"/>
</dbReference>
<dbReference type="AlphaFoldDB" id="S3TN11"/>
<dbReference type="InterPro" id="IPR022742">
    <property type="entry name" value="Hydrolase_4"/>
</dbReference>
<evidence type="ECO:0000256" key="1">
    <source>
        <dbReference type="ARBA" id="ARBA00022801"/>
    </source>
</evidence>
<dbReference type="InterPro" id="IPR029058">
    <property type="entry name" value="AB_hydrolase_fold"/>
</dbReference>
<dbReference type="Proteomes" id="UP000316981">
    <property type="component" value="Unassembled WGS sequence"/>
</dbReference>
<evidence type="ECO:0000313" key="6">
    <source>
        <dbReference type="Proteomes" id="UP000316981"/>
    </source>
</evidence>
<dbReference type="EMBL" id="ATGK01000012">
    <property type="protein sequence ID" value="EPG37060.1"/>
    <property type="molecule type" value="Genomic_DNA"/>
</dbReference>
<dbReference type="SUPFAM" id="SSF53474">
    <property type="entry name" value="alpha/beta-Hydrolases"/>
    <property type="match status" value="1"/>
</dbReference>
<accession>S3TN11</accession>
<dbReference type="GO" id="GO:0052689">
    <property type="term" value="F:carboxylic ester hydrolase activity"/>
    <property type="evidence" value="ECO:0007669"/>
    <property type="project" value="UniProtKB-ARBA"/>
</dbReference>
<feature type="domain" description="Serine aminopeptidase S33" evidence="2">
    <location>
        <begin position="34"/>
        <end position="268"/>
    </location>
</feature>
<dbReference type="RefSeq" id="WP_016652827.1">
    <property type="nucleotide sequence ID" value="NZ_BHGD02000033.1"/>
</dbReference>
<dbReference type="PANTHER" id="PTHR22946:SF9">
    <property type="entry name" value="POLYKETIDE TRANSFERASE AF380"/>
    <property type="match status" value="1"/>
</dbReference>
<dbReference type="Proteomes" id="UP000014559">
    <property type="component" value="Unassembled WGS sequence"/>
</dbReference>
<proteinExistence type="predicted"/>
<dbReference type="PATRIC" id="fig|1217696.3.peg.2291"/>